<dbReference type="SUPFAM" id="SSF56176">
    <property type="entry name" value="FAD-binding/transporter-associated domain-like"/>
    <property type="match status" value="1"/>
</dbReference>
<evidence type="ECO:0000256" key="2">
    <source>
        <dbReference type="ARBA" id="ARBA00005466"/>
    </source>
</evidence>
<dbReference type="Gene3D" id="3.40.462.20">
    <property type="match status" value="1"/>
</dbReference>
<dbReference type="AlphaFoldDB" id="C0Z480"/>
<dbReference type="InterPro" id="IPR012951">
    <property type="entry name" value="BBE"/>
</dbReference>
<accession>C0Z480</accession>
<evidence type="ECO:0000259" key="6">
    <source>
        <dbReference type="PROSITE" id="PS51387"/>
    </source>
</evidence>
<dbReference type="Gene3D" id="3.30.465.10">
    <property type="match status" value="1"/>
</dbReference>
<keyword evidence="4" id="KW-0274">FAD</keyword>
<evidence type="ECO:0000256" key="4">
    <source>
        <dbReference type="ARBA" id="ARBA00022827"/>
    </source>
</evidence>
<organism evidence="7">
    <name type="scientific">Streptomyces violaceoruber</name>
    <dbReference type="NCBI Taxonomy" id="1935"/>
    <lineage>
        <taxon>Bacteria</taxon>
        <taxon>Bacillati</taxon>
        <taxon>Actinomycetota</taxon>
        <taxon>Actinomycetes</taxon>
        <taxon>Kitasatosporales</taxon>
        <taxon>Streptomycetaceae</taxon>
        <taxon>Streptomyces</taxon>
        <taxon>Streptomyces violaceoruber group</taxon>
    </lineage>
</organism>
<dbReference type="Pfam" id="PF01565">
    <property type="entry name" value="FAD_binding_4"/>
    <property type="match status" value="1"/>
</dbReference>
<dbReference type="GO" id="GO:0016491">
    <property type="term" value="F:oxidoreductase activity"/>
    <property type="evidence" value="ECO:0007669"/>
    <property type="project" value="UniProtKB-KW"/>
</dbReference>
<keyword evidence="5" id="KW-0560">Oxidoreductase</keyword>
<proteinExistence type="inferred from homology"/>
<dbReference type="PROSITE" id="PS51387">
    <property type="entry name" value="FAD_PCMH"/>
    <property type="match status" value="1"/>
</dbReference>
<dbReference type="InterPro" id="IPR016166">
    <property type="entry name" value="FAD-bd_PCMH"/>
</dbReference>
<name>C0Z480_STRVN</name>
<comment type="cofactor">
    <cofactor evidence="1">
        <name>FAD</name>
        <dbReference type="ChEBI" id="CHEBI:57692"/>
    </cofactor>
</comment>
<dbReference type="PANTHER" id="PTHR42973:SF39">
    <property type="entry name" value="FAD-BINDING PCMH-TYPE DOMAIN-CONTAINING PROTEIN"/>
    <property type="match status" value="1"/>
</dbReference>
<feature type="domain" description="FAD-binding PCMH-type" evidence="6">
    <location>
        <begin position="33"/>
        <end position="213"/>
    </location>
</feature>
<dbReference type="Pfam" id="PF08031">
    <property type="entry name" value="BBE"/>
    <property type="match status" value="1"/>
</dbReference>
<dbReference type="PANTHER" id="PTHR42973">
    <property type="entry name" value="BINDING OXIDOREDUCTASE, PUTATIVE (AFU_ORTHOLOGUE AFUA_1G17690)-RELATED"/>
    <property type="match status" value="1"/>
</dbReference>
<evidence type="ECO:0000256" key="1">
    <source>
        <dbReference type="ARBA" id="ARBA00001974"/>
    </source>
</evidence>
<dbReference type="GO" id="GO:0071949">
    <property type="term" value="F:FAD binding"/>
    <property type="evidence" value="ECO:0007669"/>
    <property type="project" value="InterPro"/>
</dbReference>
<evidence type="ECO:0000256" key="5">
    <source>
        <dbReference type="ARBA" id="ARBA00023002"/>
    </source>
</evidence>
<dbReference type="InterPro" id="IPR006094">
    <property type="entry name" value="Oxid_FAD_bind_N"/>
</dbReference>
<evidence type="ECO:0000313" key="7">
    <source>
        <dbReference type="EMBL" id="CAQ52629.1"/>
    </source>
</evidence>
<dbReference type="InterPro" id="IPR016169">
    <property type="entry name" value="FAD-bd_PCMH_sub2"/>
</dbReference>
<evidence type="ECO:0000256" key="3">
    <source>
        <dbReference type="ARBA" id="ARBA00022630"/>
    </source>
</evidence>
<sequence>MSALSDTSTGAAPAVLPGDPRYADLARGWNARFVGTPEAVRLPVVPEQVVDAVQDAVSTGRRIAVRSGGHCFEDFVADPAVRIVLDMSLLTDIRWDPEMGAVEIQAGTQLGEVNRTLFKRWGVALPGGTCPSVGVGGHISGGGWGPLSRLYGSVVDHLYAVETVVVDAGGTARAVIATREDGDPARDLWWAHTGAGGGNFGVVTRYWFRTPGASAVDPAAALPRPPAALRVAQLLWPWAMLTEDSFTRLLRNHARWHEANSAPGSPYAGMYSVIGATPRENNGVVIMSIQFDGTRSDTQELLRAYTGALTEGTGVEPVVLEQRELPWLHTTSWPGVSDRADHTRRAKFKSAYLRTGLSDAQIGAVYRSLTRPDYANMTAGIMLAAYGGAVNTVASDATAMPQRDSVLRLIFATEWDQPDEDDKHLTWIREFYRDVFAATGGVPAPGPGQDGCHINYADADVADPEWNTSGVPWHTLYFGDNYPRLREAKARWDPLDVFRHTLSVRPPDTGPDTAEKE</sequence>
<gene>
    <name evidence="7" type="primary">ken19</name>
</gene>
<dbReference type="EMBL" id="AM992894">
    <property type="protein sequence ID" value="CAQ52629.1"/>
    <property type="molecule type" value="Genomic_DNA"/>
</dbReference>
<keyword evidence="3" id="KW-0285">Flavoprotein</keyword>
<dbReference type="InterPro" id="IPR036318">
    <property type="entry name" value="FAD-bd_PCMH-like_sf"/>
</dbReference>
<reference evidence="7" key="1">
    <citation type="submission" date="2008-05" db="EMBL/GenBank/DDBJ databases">
        <title>A type I/type III polyketide synthase hybrid biosynthetic pathway for the structurally unique ansa compound kendomycin.</title>
        <authorList>
            <person name="Wenzel S.C."/>
            <person name="Bode H.B."/>
            <person name="Kochems I."/>
            <person name="Mueller R."/>
        </authorList>
    </citation>
    <scope>NUCLEOTIDE SEQUENCE</scope>
    <source>
        <strain evidence="7">3844-33C</strain>
    </source>
</reference>
<comment type="similarity">
    <text evidence="2">Belongs to the oxygen-dependent FAD-linked oxidoreductase family.</text>
</comment>
<protein>
    <submittedName>
        <fullName evidence="7">FAD-dependent oxidoreductase</fullName>
    </submittedName>
</protein>
<dbReference type="InterPro" id="IPR050416">
    <property type="entry name" value="FAD-linked_Oxidoreductase"/>
</dbReference>